<name>A0AAW4UFX8_9FIRM</name>
<dbReference type="RefSeq" id="WP_306780430.1">
    <property type="nucleotide sequence ID" value="NZ_JAJCJK010000002.1"/>
</dbReference>
<dbReference type="EMBL" id="JAJCJK010000002">
    <property type="protein sequence ID" value="MCB6937085.1"/>
    <property type="molecule type" value="Genomic_DNA"/>
</dbReference>
<evidence type="ECO:0000313" key="2">
    <source>
        <dbReference type="Proteomes" id="UP001197684"/>
    </source>
</evidence>
<evidence type="ECO:0000313" key="1">
    <source>
        <dbReference type="EMBL" id="MCB6937085.1"/>
    </source>
</evidence>
<gene>
    <name evidence="1" type="ORF">LIZ56_01470</name>
</gene>
<proteinExistence type="predicted"/>
<organism evidence="1 2">
    <name type="scientific">Agathobacter rectalis</name>
    <dbReference type="NCBI Taxonomy" id="39491"/>
    <lineage>
        <taxon>Bacteria</taxon>
        <taxon>Bacillati</taxon>
        <taxon>Bacillota</taxon>
        <taxon>Clostridia</taxon>
        <taxon>Lachnospirales</taxon>
        <taxon>Lachnospiraceae</taxon>
        <taxon>Agathobacter</taxon>
    </lineage>
</organism>
<comment type="caution">
    <text evidence="1">The sequence shown here is derived from an EMBL/GenBank/DDBJ whole genome shotgun (WGS) entry which is preliminary data.</text>
</comment>
<reference evidence="1" key="1">
    <citation type="submission" date="2021-10" db="EMBL/GenBank/DDBJ databases">
        <title>Collection of gut derived symbiotic bacterial strains cultured from healthy donors.</title>
        <authorList>
            <person name="Lin H."/>
            <person name="Littmann E."/>
            <person name="Kohout C."/>
            <person name="Pamer E.G."/>
        </authorList>
    </citation>
    <scope>NUCLEOTIDE SEQUENCE</scope>
    <source>
        <strain evidence="1">DFI.9.42</strain>
    </source>
</reference>
<sequence>MSGPKVDYAKLREQEMARTTVIYGSDDIANYQYNMIENPGPLAEMPNQPAKNFYGGRYNMEVLQEDRIMY</sequence>
<dbReference type="Proteomes" id="UP001197684">
    <property type="component" value="Unassembled WGS sequence"/>
</dbReference>
<dbReference type="AlphaFoldDB" id="A0AAW4UFX8"/>
<protein>
    <submittedName>
        <fullName evidence="1">Uncharacterized protein</fullName>
    </submittedName>
</protein>
<accession>A0AAW4UFX8</accession>